<gene>
    <name evidence="1" type="ORF">CFN58_27335</name>
</gene>
<evidence type="ECO:0000313" key="1">
    <source>
        <dbReference type="EMBL" id="OZI84119.1"/>
    </source>
</evidence>
<dbReference type="Proteomes" id="UP000217163">
    <property type="component" value="Unassembled WGS sequence"/>
</dbReference>
<proteinExistence type="predicted"/>
<protein>
    <submittedName>
        <fullName evidence="1">Uncharacterized protein</fullName>
    </submittedName>
</protein>
<dbReference type="EMBL" id="NKQU01000609">
    <property type="protein sequence ID" value="OZI84119.1"/>
    <property type="molecule type" value="Genomic_DNA"/>
</dbReference>
<sequence length="47" mass="4783">MACPCPLVFRRSGLVRELPGTGSKTGAYGTSGAAEVVNFRAAAPPAF</sequence>
<organism evidence="1 2">
    <name type="scientific">Pseudomonas avellanae</name>
    <dbReference type="NCBI Taxonomy" id="46257"/>
    <lineage>
        <taxon>Bacteria</taxon>
        <taxon>Pseudomonadati</taxon>
        <taxon>Pseudomonadota</taxon>
        <taxon>Gammaproteobacteria</taxon>
        <taxon>Pseudomonadales</taxon>
        <taxon>Pseudomonadaceae</taxon>
        <taxon>Pseudomonas</taxon>
    </lineage>
</organism>
<dbReference type="AlphaFoldDB" id="A0A261WD90"/>
<evidence type="ECO:0000313" key="2">
    <source>
        <dbReference type="Proteomes" id="UP000217163"/>
    </source>
</evidence>
<comment type="caution">
    <text evidence="1">The sequence shown here is derived from an EMBL/GenBank/DDBJ whole genome shotgun (WGS) entry which is preliminary data.</text>
</comment>
<name>A0A261WD90_9PSED</name>
<accession>A0A261WD90</accession>
<reference evidence="2" key="1">
    <citation type="journal article" date="2016" name="Sci. Rep.">
        <title>Genome analysis of the kiwifruit canker pathogen Pseudomonas syringae pv. actinidiae biovar 5.</title>
        <authorList>
            <person name="Fujikawa T."/>
            <person name="Sawada H."/>
        </authorList>
    </citation>
    <scope>NUCLEOTIDE SEQUENCE [LARGE SCALE GENOMIC DNA]</scope>
    <source>
        <strain evidence="2">MAFF 212061</strain>
    </source>
</reference>